<dbReference type="PROSITE" id="PS50850">
    <property type="entry name" value="MFS"/>
    <property type="match status" value="1"/>
</dbReference>
<dbReference type="InterPro" id="IPR020846">
    <property type="entry name" value="MFS_dom"/>
</dbReference>
<feature type="transmembrane region" description="Helical" evidence="5">
    <location>
        <begin position="82"/>
        <end position="101"/>
    </location>
</feature>
<gene>
    <name evidence="7" type="ORF">J7I43_24235</name>
</gene>
<feature type="transmembrane region" description="Helical" evidence="5">
    <location>
        <begin position="50"/>
        <end position="75"/>
    </location>
</feature>
<comment type="caution">
    <text evidence="7">The sequence shown here is derived from an EMBL/GenBank/DDBJ whole genome shotgun (WGS) entry which is preliminary data.</text>
</comment>
<dbReference type="NCBIfam" id="TIGR00893">
    <property type="entry name" value="2A0114"/>
    <property type="match status" value="1"/>
</dbReference>
<dbReference type="InterPro" id="IPR036259">
    <property type="entry name" value="MFS_trans_sf"/>
</dbReference>
<evidence type="ECO:0000313" key="7">
    <source>
        <dbReference type="EMBL" id="MBO9155359.1"/>
    </source>
</evidence>
<evidence type="ECO:0000259" key="6">
    <source>
        <dbReference type="PROSITE" id="PS50850"/>
    </source>
</evidence>
<feature type="domain" description="Major facilitator superfamily (MFS) profile" evidence="6">
    <location>
        <begin position="17"/>
        <end position="426"/>
    </location>
</feature>
<feature type="transmembrane region" description="Helical" evidence="5">
    <location>
        <begin position="375"/>
        <end position="394"/>
    </location>
</feature>
<dbReference type="InterPro" id="IPR050382">
    <property type="entry name" value="MFS_Na/Anion_cotransporter"/>
</dbReference>
<dbReference type="EMBL" id="JAGHKP010000006">
    <property type="protein sequence ID" value="MBO9155359.1"/>
    <property type="molecule type" value="Genomic_DNA"/>
</dbReference>
<comment type="subcellular location">
    <subcellularLocation>
        <location evidence="1">Membrane</location>
        <topology evidence="1">Multi-pass membrane protein</topology>
    </subcellularLocation>
</comment>
<keyword evidence="8" id="KW-1185">Reference proteome</keyword>
<dbReference type="PANTHER" id="PTHR11662">
    <property type="entry name" value="SOLUTE CARRIER FAMILY 17"/>
    <property type="match status" value="1"/>
</dbReference>
<dbReference type="Gene3D" id="1.20.1250.20">
    <property type="entry name" value="MFS general substrate transporter like domains"/>
    <property type="match status" value="2"/>
</dbReference>
<evidence type="ECO:0000256" key="2">
    <source>
        <dbReference type="ARBA" id="ARBA00022692"/>
    </source>
</evidence>
<dbReference type="PANTHER" id="PTHR11662:SF333">
    <property type="entry name" value="D-GALACTONATE TRANSPORTER"/>
    <property type="match status" value="1"/>
</dbReference>
<dbReference type="Pfam" id="PF07690">
    <property type="entry name" value="MFS_1"/>
    <property type="match status" value="1"/>
</dbReference>
<feature type="transmembrane region" description="Helical" evidence="5">
    <location>
        <begin position="400"/>
        <end position="421"/>
    </location>
</feature>
<feature type="transmembrane region" description="Helical" evidence="5">
    <location>
        <begin position="167"/>
        <end position="190"/>
    </location>
</feature>
<feature type="transmembrane region" description="Helical" evidence="5">
    <location>
        <begin position="242"/>
        <end position="262"/>
    </location>
</feature>
<evidence type="ECO:0000256" key="1">
    <source>
        <dbReference type="ARBA" id="ARBA00004141"/>
    </source>
</evidence>
<dbReference type="SUPFAM" id="SSF103473">
    <property type="entry name" value="MFS general substrate transporter"/>
    <property type="match status" value="1"/>
</dbReference>
<dbReference type="RefSeq" id="WP_209148587.1">
    <property type="nucleotide sequence ID" value="NZ_JAGHKP010000006.1"/>
</dbReference>
<accession>A0ABS3YL03</accession>
<organism evidence="7 8">
    <name type="scientific">Chitinophaga chungangae</name>
    <dbReference type="NCBI Taxonomy" id="2821488"/>
    <lineage>
        <taxon>Bacteria</taxon>
        <taxon>Pseudomonadati</taxon>
        <taxon>Bacteroidota</taxon>
        <taxon>Chitinophagia</taxon>
        <taxon>Chitinophagales</taxon>
        <taxon>Chitinophagaceae</taxon>
        <taxon>Chitinophaga</taxon>
    </lineage>
</organism>
<dbReference type="InterPro" id="IPR011701">
    <property type="entry name" value="MFS"/>
</dbReference>
<evidence type="ECO:0000256" key="5">
    <source>
        <dbReference type="SAM" id="Phobius"/>
    </source>
</evidence>
<proteinExistence type="predicted"/>
<dbReference type="Proteomes" id="UP000679126">
    <property type="component" value="Unassembled WGS sequence"/>
</dbReference>
<evidence type="ECO:0000256" key="3">
    <source>
        <dbReference type="ARBA" id="ARBA00022989"/>
    </source>
</evidence>
<feature type="transmembrane region" description="Helical" evidence="5">
    <location>
        <begin position="339"/>
        <end position="363"/>
    </location>
</feature>
<feature type="transmembrane region" description="Helical" evidence="5">
    <location>
        <begin position="12"/>
        <end position="30"/>
    </location>
</feature>
<keyword evidence="3 5" id="KW-1133">Transmembrane helix</keyword>
<protein>
    <submittedName>
        <fullName evidence="7">MFS transporter</fullName>
    </submittedName>
</protein>
<feature type="transmembrane region" description="Helical" evidence="5">
    <location>
        <begin position="315"/>
        <end position="333"/>
    </location>
</feature>
<keyword evidence="4 5" id="KW-0472">Membrane</keyword>
<name>A0ABS3YL03_9BACT</name>
<keyword evidence="2 5" id="KW-0812">Transmembrane</keyword>
<sequence>MHIDQPATKPTRVRYNVLFLLFVNVVINYMDRSNLAVAATGISKEFQFTPVQMGLIFSAFSWTYLLFQVPGGILVKRFSPRLLYAISLVSWSLATVFQGFAKGFVSLFGLRMATGALEAPAFPINNRVVSSWFPTQERASAIAVYTSGQFLGLAFLMPVLAKIQLEAGWKGLFVITGLIGVLWGFVWYIFYRDPLQHKKVNKTELQHIEEGGGLLDDPSTNGSKNKFRWEDLKEVLSHRKLWGIYLGQFAVNGALWFFLTWFPKYLVDYRGLDFIQSGYWASVPYLAAFTGVLCSGFLSDYLVRKGVPAAKARKRPIIGGLLLSASIIGANYVHTPGLIILFMSLSFFGVGFASITWIFVSTLAPKHLIDVTGGVFNFIGQLAGIIVPIAIGFLASGGNFAPALIFVAVLGGLGACSYLFLVGNVERVISKTAAPVHNN</sequence>
<evidence type="ECO:0000256" key="4">
    <source>
        <dbReference type="ARBA" id="ARBA00023136"/>
    </source>
</evidence>
<reference evidence="8" key="1">
    <citation type="submission" date="2021-03" db="EMBL/GenBank/DDBJ databases">
        <title>Assistant Professor.</title>
        <authorList>
            <person name="Huq M.A."/>
        </authorList>
    </citation>
    <scope>NUCLEOTIDE SEQUENCE [LARGE SCALE GENOMIC DNA]</scope>
    <source>
        <strain evidence="8">MAH-28</strain>
    </source>
</reference>
<dbReference type="CDD" id="cd17319">
    <property type="entry name" value="MFS_ExuT_GudP_like"/>
    <property type="match status" value="1"/>
</dbReference>
<feature type="transmembrane region" description="Helical" evidence="5">
    <location>
        <begin position="282"/>
        <end position="303"/>
    </location>
</feature>
<evidence type="ECO:0000313" key="8">
    <source>
        <dbReference type="Proteomes" id="UP000679126"/>
    </source>
</evidence>